<dbReference type="OrthoDB" id="1033810at2"/>
<evidence type="ECO:0000256" key="2">
    <source>
        <dbReference type="ARBA" id="ARBA00005790"/>
    </source>
</evidence>
<dbReference type="STRING" id="1423726.FC07_GL001978"/>
<dbReference type="PATRIC" id="fig|1423726.3.peg.2054"/>
<dbReference type="Pfam" id="PF00625">
    <property type="entry name" value="Guanylate_kin"/>
    <property type="match status" value="1"/>
</dbReference>
<keyword evidence="8" id="KW-1185">Reference proteome</keyword>
<dbReference type="GO" id="GO:0004385">
    <property type="term" value="F:GMP kinase activity"/>
    <property type="evidence" value="ECO:0007669"/>
    <property type="project" value="UniProtKB-EC"/>
</dbReference>
<comment type="catalytic activity">
    <reaction evidence="5">
        <text>GMP + ATP = GDP + ADP</text>
        <dbReference type="Rhea" id="RHEA:20780"/>
        <dbReference type="ChEBI" id="CHEBI:30616"/>
        <dbReference type="ChEBI" id="CHEBI:58115"/>
        <dbReference type="ChEBI" id="CHEBI:58189"/>
        <dbReference type="ChEBI" id="CHEBI:456216"/>
        <dbReference type="EC" id="2.7.4.8"/>
    </reaction>
</comment>
<evidence type="ECO:0000256" key="5">
    <source>
        <dbReference type="ARBA" id="ARBA00048594"/>
    </source>
</evidence>
<feature type="domain" description="Guanylate kinase-like" evidence="6">
    <location>
        <begin position="3"/>
        <end position="180"/>
    </location>
</feature>
<dbReference type="InterPro" id="IPR008144">
    <property type="entry name" value="Guanylate_kin-like_dom"/>
</dbReference>
<dbReference type="GO" id="GO:0005829">
    <property type="term" value="C:cytosol"/>
    <property type="evidence" value="ECO:0007669"/>
    <property type="project" value="TreeGrafter"/>
</dbReference>
<dbReference type="PANTHER" id="PTHR23117:SF13">
    <property type="entry name" value="GUANYLATE KINASE"/>
    <property type="match status" value="1"/>
</dbReference>
<dbReference type="PROSITE" id="PS50052">
    <property type="entry name" value="GUANYLATE_KINASE_2"/>
    <property type="match status" value="1"/>
</dbReference>
<evidence type="ECO:0000313" key="8">
    <source>
        <dbReference type="Proteomes" id="UP000051461"/>
    </source>
</evidence>
<dbReference type="RefSeq" id="WP_057905819.1">
    <property type="nucleotide sequence ID" value="NZ_AZDA01000140.1"/>
</dbReference>
<evidence type="ECO:0000256" key="4">
    <source>
        <dbReference type="ARBA" id="ARBA00022777"/>
    </source>
</evidence>
<accession>A0A0R1GF59</accession>
<keyword evidence="3" id="KW-0808">Transferase</keyword>
<gene>
    <name evidence="7" type="ORF">FC07_GL001978</name>
</gene>
<evidence type="ECO:0000313" key="7">
    <source>
        <dbReference type="EMBL" id="KRK32553.1"/>
    </source>
</evidence>
<dbReference type="InterPro" id="IPR027417">
    <property type="entry name" value="P-loop_NTPase"/>
</dbReference>
<dbReference type="Gene3D" id="3.40.50.300">
    <property type="entry name" value="P-loop containing nucleotide triphosphate hydrolases"/>
    <property type="match status" value="1"/>
</dbReference>
<keyword evidence="4" id="KW-0418">Kinase</keyword>
<protein>
    <submittedName>
        <fullName evidence="7">Gmk1 protein</fullName>
    </submittedName>
</protein>
<dbReference type="EMBL" id="AZDA01000140">
    <property type="protein sequence ID" value="KRK32553.1"/>
    <property type="molecule type" value="Genomic_DNA"/>
</dbReference>
<dbReference type="PANTHER" id="PTHR23117">
    <property type="entry name" value="GUANYLATE KINASE-RELATED"/>
    <property type="match status" value="1"/>
</dbReference>
<organism evidence="7 8">
    <name type="scientific">Loigolactobacillus bifermentans DSM 20003</name>
    <dbReference type="NCBI Taxonomy" id="1423726"/>
    <lineage>
        <taxon>Bacteria</taxon>
        <taxon>Bacillati</taxon>
        <taxon>Bacillota</taxon>
        <taxon>Bacilli</taxon>
        <taxon>Lactobacillales</taxon>
        <taxon>Lactobacillaceae</taxon>
        <taxon>Loigolactobacillus</taxon>
    </lineage>
</organism>
<evidence type="ECO:0000256" key="1">
    <source>
        <dbReference type="ARBA" id="ARBA00003531"/>
    </source>
</evidence>
<dbReference type="Proteomes" id="UP000051461">
    <property type="component" value="Unassembled WGS sequence"/>
</dbReference>
<comment type="function">
    <text evidence="1">Essential for recycling GMP and indirectly, cGMP.</text>
</comment>
<dbReference type="InterPro" id="IPR008145">
    <property type="entry name" value="GK/Ca_channel_bsu"/>
</dbReference>
<dbReference type="SUPFAM" id="SSF52540">
    <property type="entry name" value="P-loop containing nucleoside triphosphate hydrolases"/>
    <property type="match status" value="1"/>
</dbReference>
<comment type="caution">
    <text evidence="7">The sequence shown here is derived from an EMBL/GenBank/DDBJ whole genome shotgun (WGS) entry which is preliminary data.</text>
</comment>
<evidence type="ECO:0000256" key="3">
    <source>
        <dbReference type="ARBA" id="ARBA00022679"/>
    </source>
</evidence>
<sequence>MGQQLFVITGATGTGKTTVSRYLTEQYGMPRVVTHTTRPMRPNEVAGQDYYFETPASFKKLHLIESVTYADYQYGSSREGVERAWETSDQVSIVLDTKGALTYWQTFGTKITILYLTISDASHLQARLQGRGDQQQMIKQRLASTEYRRDLKLPQALLDVAHVIVNDDWAEAKHQIDALF</sequence>
<dbReference type="AlphaFoldDB" id="A0A0R1GF59"/>
<dbReference type="SMART" id="SM00072">
    <property type="entry name" value="GuKc"/>
    <property type="match status" value="1"/>
</dbReference>
<evidence type="ECO:0000259" key="6">
    <source>
        <dbReference type="PROSITE" id="PS50052"/>
    </source>
</evidence>
<reference evidence="7 8" key="1">
    <citation type="journal article" date="2015" name="Genome Announc.">
        <title>Expanding the biotechnology potential of lactobacilli through comparative genomics of 213 strains and associated genera.</title>
        <authorList>
            <person name="Sun Z."/>
            <person name="Harris H.M."/>
            <person name="McCann A."/>
            <person name="Guo C."/>
            <person name="Argimon S."/>
            <person name="Zhang W."/>
            <person name="Yang X."/>
            <person name="Jeffery I.B."/>
            <person name="Cooney J.C."/>
            <person name="Kagawa T.F."/>
            <person name="Liu W."/>
            <person name="Song Y."/>
            <person name="Salvetti E."/>
            <person name="Wrobel A."/>
            <person name="Rasinkangas P."/>
            <person name="Parkhill J."/>
            <person name="Rea M.C."/>
            <person name="O'Sullivan O."/>
            <person name="Ritari J."/>
            <person name="Douillard F.P."/>
            <person name="Paul Ross R."/>
            <person name="Yang R."/>
            <person name="Briner A.E."/>
            <person name="Felis G.E."/>
            <person name="de Vos W.M."/>
            <person name="Barrangou R."/>
            <person name="Klaenhammer T.R."/>
            <person name="Caufield P.W."/>
            <person name="Cui Y."/>
            <person name="Zhang H."/>
            <person name="O'Toole P.W."/>
        </authorList>
    </citation>
    <scope>NUCLEOTIDE SEQUENCE [LARGE SCALE GENOMIC DNA]</scope>
    <source>
        <strain evidence="7 8">DSM 20003</strain>
    </source>
</reference>
<name>A0A0R1GF59_9LACO</name>
<proteinExistence type="inferred from homology"/>
<comment type="similarity">
    <text evidence="2">Belongs to the guanylate kinase family.</text>
</comment>